<evidence type="ECO:0000256" key="1">
    <source>
        <dbReference type="SAM" id="MobiDB-lite"/>
    </source>
</evidence>
<keyword evidence="3" id="KW-1185">Reference proteome</keyword>
<dbReference type="AlphaFoldDB" id="A0A8E5MJ85"/>
<gene>
    <name evidence="2" type="ORF">UV8b_06068</name>
</gene>
<reference evidence="2" key="1">
    <citation type="submission" date="2020-03" db="EMBL/GenBank/DDBJ databases">
        <title>A mixture of massive structural variations and highly conserved coding sequences in Ustilaginoidea virens genome.</title>
        <authorList>
            <person name="Zhang K."/>
            <person name="Zhao Z."/>
            <person name="Zhang Z."/>
            <person name="Li Y."/>
            <person name="Hsiang T."/>
            <person name="Sun W."/>
        </authorList>
    </citation>
    <scope>NUCLEOTIDE SEQUENCE</scope>
    <source>
        <strain evidence="2">UV-8b</strain>
    </source>
</reference>
<feature type="region of interest" description="Disordered" evidence="1">
    <location>
        <begin position="152"/>
        <end position="173"/>
    </location>
</feature>
<proteinExistence type="predicted"/>
<protein>
    <submittedName>
        <fullName evidence="2">Uncharacterized protein</fullName>
    </submittedName>
</protein>
<feature type="region of interest" description="Disordered" evidence="1">
    <location>
        <begin position="1"/>
        <end position="23"/>
    </location>
</feature>
<evidence type="ECO:0000313" key="2">
    <source>
        <dbReference type="EMBL" id="QUC21827.1"/>
    </source>
</evidence>
<dbReference type="EMBL" id="CP072757">
    <property type="protein sequence ID" value="QUC21827.1"/>
    <property type="molecule type" value="Genomic_DNA"/>
</dbReference>
<evidence type="ECO:0000313" key="3">
    <source>
        <dbReference type="Proteomes" id="UP000027002"/>
    </source>
</evidence>
<feature type="compositionally biased region" description="Basic and acidic residues" evidence="1">
    <location>
        <begin position="1"/>
        <end position="19"/>
    </location>
</feature>
<organism evidence="2 3">
    <name type="scientific">Ustilaginoidea virens</name>
    <name type="common">Rice false smut fungus</name>
    <name type="synonym">Villosiclava virens</name>
    <dbReference type="NCBI Taxonomy" id="1159556"/>
    <lineage>
        <taxon>Eukaryota</taxon>
        <taxon>Fungi</taxon>
        <taxon>Dikarya</taxon>
        <taxon>Ascomycota</taxon>
        <taxon>Pezizomycotina</taxon>
        <taxon>Sordariomycetes</taxon>
        <taxon>Hypocreomycetidae</taxon>
        <taxon>Hypocreales</taxon>
        <taxon>Clavicipitaceae</taxon>
        <taxon>Ustilaginoidea</taxon>
    </lineage>
</organism>
<dbReference type="KEGG" id="uvi:66066845"/>
<feature type="compositionally biased region" description="Low complexity" evidence="1">
    <location>
        <begin position="152"/>
        <end position="161"/>
    </location>
</feature>
<dbReference type="Proteomes" id="UP000027002">
    <property type="component" value="Chromosome 5"/>
</dbReference>
<sequence>MAENAKHVPERLQSAKDSDPADSISPIWNAKEARNKNLWQVRELPSLVLWGAFFFKGGRATGTGPAAAASAGLPSLAAYRKLQGRRDADALVNLQVGLLGGRAESNDIAAGGTSVTFAPDPIPWLEECFQKARAGMSKVQRRANTRRLLTLTMTGPGCTGDDPGGKTGPTRRHGAPTWLSHFAFSLARQAGLIPTIPG</sequence>
<dbReference type="GeneID" id="66066845"/>
<name>A0A8E5MJ85_USTVR</name>
<accession>A0A8E5MJ85</accession>
<dbReference type="RefSeq" id="XP_042999500.1">
    <property type="nucleotide sequence ID" value="XM_043143565.1"/>
</dbReference>